<dbReference type="InterPro" id="IPR050865">
    <property type="entry name" value="BEACH_Domain"/>
</dbReference>
<feature type="compositionally biased region" description="Polar residues" evidence="1">
    <location>
        <begin position="313"/>
        <end position="350"/>
    </location>
</feature>
<dbReference type="Pfam" id="PF13360">
    <property type="entry name" value="PQQ_2"/>
    <property type="match status" value="1"/>
</dbReference>
<reference evidence="5 6" key="2">
    <citation type="journal article" date="2015" name="MBio">
        <title>Genome-Resolved Metagenomic Analysis Reveals Roles for Candidate Phyla and Other Microbial Community Members in Biogeochemical Transformations in Oil Reservoirs.</title>
        <authorList>
            <person name="Hu P."/>
            <person name="Tom L."/>
            <person name="Singh A."/>
            <person name="Thomas B.C."/>
            <person name="Baker B.J."/>
            <person name="Piceno Y.M."/>
            <person name="Andersen G.L."/>
            <person name="Banfield J.F."/>
        </authorList>
    </citation>
    <scope>NUCLEOTIDE SEQUENCE [LARGE SCALE GENOMIC DNA]</scope>
</reference>
<feature type="domain" description="Pyrrolo-quinoline quinone repeat" evidence="2">
    <location>
        <begin position="59"/>
        <end position="201"/>
    </location>
</feature>
<feature type="region of interest" description="Disordered" evidence="1">
    <location>
        <begin position="312"/>
        <end position="350"/>
    </location>
</feature>
<dbReference type="InterPro" id="IPR002372">
    <property type="entry name" value="PQQ_rpt_dom"/>
</dbReference>
<proteinExistence type="predicted"/>
<dbReference type="InterPro" id="IPR001680">
    <property type="entry name" value="WD40_rpt"/>
</dbReference>
<dbReference type="PROSITE" id="PS51257">
    <property type="entry name" value="PROKAR_LIPOPROTEIN"/>
    <property type="match status" value="1"/>
</dbReference>
<reference evidence="4" key="1">
    <citation type="journal article" date="2015" name="MBio">
        <title>Genome-resolved metagenomic analysis reveals roles for candidate phyla and other microbial community members in biogeochemical transformations in oil reservoirs.</title>
        <authorList>
            <person name="Hu P."/>
            <person name="Tom L."/>
            <person name="Singh A."/>
            <person name="Thomas B.C."/>
            <person name="Baker B.J."/>
            <person name="Piceno Y.M."/>
            <person name="Andersen G.L."/>
            <person name="Banfield J.F."/>
        </authorList>
    </citation>
    <scope>NUCLEOTIDE SEQUENCE [LARGE SCALE GENOMIC DNA]</scope>
    <source>
        <strain evidence="3">62_101</strain>
        <strain evidence="4">63_41</strain>
    </source>
</reference>
<evidence type="ECO:0000313" key="5">
    <source>
        <dbReference type="Proteomes" id="UP000054323"/>
    </source>
</evidence>
<dbReference type="Proteomes" id="UP000054323">
    <property type="component" value="Unassembled WGS sequence"/>
</dbReference>
<dbReference type="EMBL" id="LGGD01000085">
    <property type="protein sequence ID" value="KUK62041.1"/>
    <property type="molecule type" value="Genomic_DNA"/>
</dbReference>
<dbReference type="PANTHER" id="PTHR13743">
    <property type="entry name" value="BEIGE/BEACH-RELATED"/>
    <property type="match status" value="1"/>
</dbReference>
<dbReference type="InterPro" id="IPR015943">
    <property type="entry name" value="WD40/YVTN_repeat-like_dom_sf"/>
</dbReference>
<dbReference type="Gene3D" id="2.130.10.10">
    <property type="entry name" value="YVTN repeat-like/Quinoprotein amine dehydrogenase"/>
    <property type="match status" value="1"/>
</dbReference>
<evidence type="ECO:0000256" key="1">
    <source>
        <dbReference type="SAM" id="MobiDB-lite"/>
    </source>
</evidence>
<dbReference type="PATRIC" id="fig|2198.3.peg.1835"/>
<dbReference type="SMART" id="SM00564">
    <property type="entry name" value="PQQ"/>
    <property type="match status" value="5"/>
</dbReference>
<gene>
    <name evidence="3" type="ORF">XD82_0831</name>
    <name evidence="4" type="ORF">XE10_1806</name>
</gene>
<dbReference type="PANTHER" id="PTHR13743:SF123">
    <property type="entry name" value="PROTEIN FAN"/>
    <property type="match status" value="1"/>
</dbReference>
<dbReference type="SMART" id="SM00320">
    <property type="entry name" value="WD40"/>
    <property type="match status" value="6"/>
</dbReference>
<protein>
    <submittedName>
        <fullName evidence="4">WD-domain containing protein</fullName>
    </submittedName>
</protein>
<evidence type="ECO:0000313" key="6">
    <source>
        <dbReference type="Proteomes" id="UP000054598"/>
    </source>
</evidence>
<dbReference type="InterPro" id="IPR011047">
    <property type="entry name" value="Quinoprotein_ADH-like_sf"/>
</dbReference>
<dbReference type="SUPFAM" id="SSF50998">
    <property type="entry name" value="Quinoprotein alcohol dehydrogenase-like"/>
    <property type="match status" value="1"/>
</dbReference>
<organism evidence="4 6">
    <name type="scientific">Methanoculleus marisnigri</name>
    <dbReference type="NCBI Taxonomy" id="2198"/>
    <lineage>
        <taxon>Archaea</taxon>
        <taxon>Methanobacteriati</taxon>
        <taxon>Methanobacteriota</taxon>
        <taxon>Stenosarchaea group</taxon>
        <taxon>Methanomicrobia</taxon>
        <taxon>Methanomicrobiales</taxon>
        <taxon>Methanomicrobiaceae</taxon>
        <taxon>Methanoculleus</taxon>
    </lineage>
</organism>
<comment type="caution">
    <text evidence="4">The sequence shown here is derived from an EMBL/GenBank/DDBJ whole genome shotgun (WGS) entry which is preliminary data.</text>
</comment>
<dbReference type="EMBL" id="LGHE01000257">
    <property type="protein sequence ID" value="KUK99481.1"/>
    <property type="molecule type" value="Genomic_DNA"/>
</dbReference>
<sequence>MRRNLILPTLFAVVVVSSLACPVLGQEVSVKEIWRSGIGDPVVAVALSQDGLYGAVTTEERVYLYDQNGTILWRYPVSHSRSVAISSDSERIVAGGDHLLLFDRKGNVIWRYKPESRIQGVAVAADGRTICAGAGTSLRVFSLDDGQTTANASWSFDTGGPVRSVSTDGDGSSIVAGGDSGNIYFFSGDGRLLWNYRTGSHGVRVAVSRDGSTVAAASIQRVTFLLNRNGRLLWKSPMPEMITDVSISGDGSTLLLANGSISVFNRDGEAVWTYVTEEKTRCVSASSDITHILAGTLDGTVWAFRVQPETFPAGTSETSSPDTAFTAGPPQTSVSSAPGQTLPQQGTALSPATPVTMGACFAALALWRRQKR</sequence>
<evidence type="ECO:0000313" key="4">
    <source>
        <dbReference type="EMBL" id="KUK99481.1"/>
    </source>
</evidence>
<dbReference type="Proteomes" id="UP000054598">
    <property type="component" value="Unassembled WGS sequence"/>
</dbReference>
<evidence type="ECO:0000259" key="2">
    <source>
        <dbReference type="Pfam" id="PF13360"/>
    </source>
</evidence>
<dbReference type="AlphaFoldDB" id="A0A101IQG2"/>
<name>A0A101IQG2_9EURY</name>
<dbReference type="InterPro" id="IPR018391">
    <property type="entry name" value="PQQ_b-propeller_rpt"/>
</dbReference>
<evidence type="ECO:0000313" key="3">
    <source>
        <dbReference type="EMBL" id="KUK62041.1"/>
    </source>
</evidence>
<accession>A0A101IQG2</accession>